<comment type="caution">
    <text evidence="3">The sequence shown here is derived from an EMBL/GenBank/DDBJ whole genome shotgun (WGS) entry which is preliminary data.</text>
</comment>
<evidence type="ECO:0000313" key="4">
    <source>
        <dbReference type="Proteomes" id="UP001484535"/>
    </source>
</evidence>
<dbReference type="EMBL" id="JBDLBR010000003">
    <property type="protein sequence ID" value="MEN7537604.1"/>
    <property type="molecule type" value="Genomic_DNA"/>
</dbReference>
<keyword evidence="4" id="KW-1185">Reference proteome</keyword>
<dbReference type="PANTHER" id="PTHR36582">
    <property type="entry name" value="ANTITOXIN PARD"/>
    <property type="match status" value="1"/>
</dbReference>
<organism evidence="3 4">
    <name type="scientific">Aurantiacibacter flavus</name>
    <dbReference type="NCBI Taxonomy" id="3145232"/>
    <lineage>
        <taxon>Bacteria</taxon>
        <taxon>Pseudomonadati</taxon>
        <taxon>Pseudomonadota</taxon>
        <taxon>Alphaproteobacteria</taxon>
        <taxon>Sphingomonadales</taxon>
        <taxon>Erythrobacteraceae</taxon>
        <taxon>Aurantiacibacter</taxon>
    </lineage>
</organism>
<dbReference type="Proteomes" id="UP001484535">
    <property type="component" value="Unassembled WGS sequence"/>
</dbReference>
<name>A0ABV0CXJ6_9SPHN</name>
<dbReference type="Gene3D" id="6.10.10.120">
    <property type="entry name" value="Antitoxin ParD1-like"/>
    <property type="match status" value="1"/>
</dbReference>
<comment type="similarity">
    <text evidence="1">Belongs to the ParD antitoxin family.</text>
</comment>
<evidence type="ECO:0000313" key="3">
    <source>
        <dbReference type="EMBL" id="MEN7537604.1"/>
    </source>
</evidence>
<keyword evidence="2" id="KW-1277">Toxin-antitoxin system</keyword>
<evidence type="ECO:0000256" key="1">
    <source>
        <dbReference type="ARBA" id="ARBA00008580"/>
    </source>
</evidence>
<dbReference type="PANTHER" id="PTHR36582:SF2">
    <property type="entry name" value="ANTITOXIN PARD"/>
    <property type="match status" value="1"/>
</dbReference>
<dbReference type="RefSeq" id="WP_346785050.1">
    <property type="nucleotide sequence ID" value="NZ_JBDLBR010000003.1"/>
</dbReference>
<reference evidence="3 4" key="1">
    <citation type="submission" date="2024-05" db="EMBL/GenBank/DDBJ databases">
        <authorList>
            <person name="Park S."/>
        </authorList>
    </citation>
    <scope>NUCLEOTIDE SEQUENCE [LARGE SCALE GENOMIC DNA]</scope>
    <source>
        <strain evidence="3 4">DGU5</strain>
    </source>
</reference>
<gene>
    <name evidence="3" type="ORF">ABDJ38_10500</name>
</gene>
<dbReference type="SUPFAM" id="SSF47598">
    <property type="entry name" value="Ribbon-helix-helix"/>
    <property type="match status" value="1"/>
</dbReference>
<accession>A0ABV0CXJ6</accession>
<dbReference type="InterPro" id="IPR010985">
    <property type="entry name" value="Ribbon_hlx_hlx"/>
</dbReference>
<dbReference type="Pfam" id="PF03693">
    <property type="entry name" value="ParD_antitoxin"/>
    <property type="match status" value="1"/>
</dbReference>
<dbReference type="InterPro" id="IPR038296">
    <property type="entry name" value="ParD_sf"/>
</dbReference>
<dbReference type="InterPro" id="IPR022789">
    <property type="entry name" value="ParD"/>
</dbReference>
<protein>
    <submittedName>
        <fullName evidence="3">Type II toxin-antitoxin system ParD family antitoxin</fullName>
    </submittedName>
</protein>
<dbReference type="NCBIfam" id="TIGR02606">
    <property type="entry name" value="antidote_CC2985"/>
    <property type="match status" value="1"/>
</dbReference>
<evidence type="ECO:0000256" key="2">
    <source>
        <dbReference type="ARBA" id="ARBA00022649"/>
    </source>
</evidence>
<sequence>MSTIRKTITLSDKQDAWIKSQIARGAFTNDSEYIRDLLRRDQEAQDKLANLRSAIAEGLDSGVSARSLDEIWAEGEKRARASDA</sequence>
<proteinExistence type="inferred from homology"/>